<feature type="transmembrane region" description="Helical" evidence="1">
    <location>
        <begin position="12"/>
        <end position="34"/>
    </location>
</feature>
<comment type="caution">
    <text evidence="2">The sequence shown here is derived from an EMBL/GenBank/DDBJ whole genome shotgun (WGS) entry which is preliminary data.</text>
</comment>
<dbReference type="EMBL" id="JAVDYB010000001">
    <property type="protein sequence ID" value="MDR7275147.1"/>
    <property type="molecule type" value="Genomic_DNA"/>
</dbReference>
<feature type="transmembrane region" description="Helical" evidence="1">
    <location>
        <begin position="445"/>
        <end position="463"/>
    </location>
</feature>
<accession>A0AAE3YMB2</accession>
<evidence type="ECO:0008006" key="4">
    <source>
        <dbReference type="Google" id="ProtNLM"/>
    </source>
</evidence>
<evidence type="ECO:0000313" key="2">
    <source>
        <dbReference type="EMBL" id="MDR7275147.1"/>
    </source>
</evidence>
<reference evidence="2" key="1">
    <citation type="submission" date="2023-07" db="EMBL/GenBank/DDBJ databases">
        <title>Sequencing the genomes of 1000 actinobacteria strains.</title>
        <authorList>
            <person name="Klenk H.-P."/>
        </authorList>
    </citation>
    <scope>NUCLEOTIDE SEQUENCE</scope>
    <source>
        <strain evidence="2">DSM 44707</strain>
    </source>
</reference>
<keyword evidence="1" id="KW-0472">Membrane</keyword>
<feature type="transmembrane region" description="Helical" evidence="1">
    <location>
        <begin position="419"/>
        <end position="439"/>
    </location>
</feature>
<feature type="transmembrane region" description="Helical" evidence="1">
    <location>
        <begin position="494"/>
        <end position="522"/>
    </location>
</feature>
<gene>
    <name evidence="2" type="ORF">J2S41_001925</name>
</gene>
<dbReference type="RefSeq" id="WP_310365740.1">
    <property type="nucleotide sequence ID" value="NZ_JAVDYB010000001.1"/>
</dbReference>
<name>A0AAE3YMB2_9ACTN</name>
<proteinExistence type="predicted"/>
<feature type="transmembrane region" description="Helical" evidence="1">
    <location>
        <begin position="46"/>
        <end position="67"/>
    </location>
</feature>
<organism evidence="2 3">
    <name type="scientific">Catenuloplanes atrovinosus</name>
    <dbReference type="NCBI Taxonomy" id="137266"/>
    <lineage>
        <taxon>Bacteria</taxon>
        <taxon>Bacillati</taxon>
        <taxon>Actinomycetota</taxon>
        <taxon>Actinomycetes</taxon>
        <taxon>Micromonosporales</taxon>
        <taxon>Micromonosporaceae</taxon>
        <taxon>Catenuloplanes</taxon>
    </lineage>
</organism>
<protein>
    <recommendedName>
        <fullName evidence="4">NACHT domain-containing protein</fullName>
    </recommendedName>
</protein>
<sequence length="603" mass="66186">MASRVARRLRRWIVGLLAAAAAVTLGALAIPFLNAYRVEESLPNRAGYLGTLLALLSVIIVLIQFLVRWSRHREGVAELTVRLRQAVGRDLQSRLEHMRHAAEDITLLYREDGGGARVVREALVEAMVGRSARVVILADPGRGKSYSTLQIGLDIAREHDSLIPLVVPLSRWTDGEDIGSWLARFIADEFKVDGRTAGELVESGAVLPLFDGVDELVADDREVVPAEWFLRRLADWRTRGERGPCLLTSRRGVWNSLPEETRGHHAMDVYTILPVGREDAITFLSRSIVRADGLSAARRMADSLQHQVLASPWQLSLVAALARSRLDTDPKTRTNLVTEAEAADFRSLVAHFVAAVSTTRGALPRRLLDVLDLWWLSRYATYLKENEKTHGVLDGRVLPARDIVLHRLWPIAGRRAPRIVDLVLCAALSAPGFIWGFGFFWPYGWFARVLLLVGGLIWIVMLVRTSLKPWVAAATPDWTRLSDPRFFLRQNGAALAIGAAAWLVLGAWAAALVAFATAWLAIGLSVGFGQTLAASTRPEVVGPLGVLRRERQVARLSAAAVSRCSPGASAYRGDRCGASGSPWRIASLSARRLPPRSAAGTSR</sequence>
<keyword evidence="1" id="KW-0812">Transmembrane</keyword>
<dbReference type="Gene3D" id="3.40.50.300">
    <property type="entry name" value="P-loop containing nucleotide triphosphate hydrolases"/>
    <property type="match status" value="1"/>
</dbReference>
<dbReference type="InterPro" id="IPR027417">
    <property type="entry name" value="P-loop_NTPase"/>
</dbReference>
<evidence type="ECO:0000313" key="3">
    <source>
        <dbReference type="Proteomes" id="UP001183643"/>
    </source>
</evidence>
<keyword evidence="1" id="KW-1133">Transmembrane helix</keyword>
<dbReference type="Proteomes" id="UP001183643">
    <property type="component" value="Unassembled WGS sequence"/>
</dbReference>
<dbReference type="AlphaFoldDB" id="A0AAE3YMB2"/>
<evidence type="ECO:0000256" key="1">
    <source>
        <dbReference type="SAM" id="Phobius"/>
    </source>
</evidence>
<keyword evidence="3" id="KW-1185">Reference proteome</keyword>